<evidence type="ECO:0000256" key="8">
    <source>
        <dbReference type="ARBA" id="ARBA00026106"/>
    </source>
</evidence>
<dbReference type="PANTHER" id="PTHR11751">
    <property type="entry name" value="ALANINE AMINOTRANSFERASE"/>
    <property type="match status" value="1"/>
</dbReference>
<keyword evidence="11" id="KW-1185">Reference proteome</keyword>
<proteinExistence type="inferred from homology"/>
<evidence type="ECO:0000256" key="2">
    <source>
        <dbReference type="ARBA" id="ARBA00011738"/>
    </source>
</evidence>
<dbReference type="EC" id="2.6.1.2" evidence="8"/>
<accession>A0A4Y2J0Q1</accession>
<dbReference type="FunFam" id="1.10.287.1970:FF:000001">
    <property type="entry name" value="Alanine aminotransferase 2"/>
    <property type="match status" value="1"/>
</dbReference>
<dbReference type="InterPro" id="IPR045088">
    <property type="entry name" value="ALAT1/2-like"/>
</dbReference>
<dbReference type="PANTHER" id="PTHR11751:SF29">
    <property type="entry name" value="ALANINE TRANSAMINASE"/>
    <property type="match status" value="1"/>
</dbReference>
<evidence type="ECO:0000256" key="4">
    <source>
        <dbReference type="ARBA" id="ARBA00022679"/>
    </source>
</evidence>
<dbReference type="AlphaFoldDB" id="A0A4Y2J0Q1"/>
<dbReference type="SUPFAM" id="SSF53383">
    <property type="entry name" value="PLP-dependent transferases"/>
    <property type="match status" value="1"/>
</dbReference>
<keyword evidence="4 10" id="KW-0808">Transferase</keyword>
<dbReference type="Proteomes" id="UP000499080">
    <property type="component" value="Unassembled WGS sequence"/>
</dbReference>
<protein>
    <recommendedName>
        <fullName evidence="8">alanine transaminase</fullName>
        <ecNumber evidence="8">2.6.1.2</ecNumber>
    </recommendedName>
</protein>
<evidence type="ECO:0000313" key="11">
    <source>
        <dbReference type="Proteomes" id="UP000499080"/>
    </source>
</evidence>
<evidence type="ECO:0000256" key="5">
    <source>
        <dbReference type="ARBA" id="ARBA00022898"/>
    </source>
</evidence>
<comment type="caution">
    <text evidence="10">The sequence shown here is derived from an EMBL/GenBank/DDBJ whole genome shotgun (WGS) entry which is preliminary data.</text>
</comment>
<evidence type="ECO:0000256" key="7">
    <source>
        <dbReference type="ARBA" id="ARBA00025785"/>
    </source>
</evidence>
<dbReference type="OrthoDB" id="6427723at2759"/>
<dbReference type="Gene3D" id="3.40.640.10">
    <property type="entry name" value="Type I PLP-dependent aspartate aminotransferase-like (Major domain)"/>
    <property type="match status" value="1"/>
</dbReference>
<reference evidence="10 11" key="1">
    <citation type="journal article" date="2019" name="Sci. Rep.">
        <title>Orb-weaving spider Araneus ventricosus genome elucidates the spidroin gene catalogue.</title>
        <authorList>
            <person name="Kono N."/>
            <person name="Nakamura H."/>
            <person name="Ohtoshi R."/>
            <person name="Moran D.A.P."/>
            <person name="Shinohara A."/>
            <person name="Yoshida Y."/>
            <person name="Fujiwara M."/>
            <person name="Mori M."/>
            <person name="Tomita M."/>
            <person name="Arakawa K."/>
        </authorList>
    </citation>
    <scope>NUCLEOTIDE SEQUENCE [LARGE SCALE GENOMIC DNA]</scope>
</reference>
<gene>
    <name evidence="10" type="primary">gpt2l_5</name>
    <name evidence="10" type="ORF">AVEN_138318_1</name>
</gene>
<dbReference type="InterPro" id="IPR015421">
    <property type="entry name" value="PyrdxlP-dep_Trfase_major"/>
</dbReference>
<comment type="subunit">
    <text evidence="2">Homodimer.</text>
</comment>
<evidence type="ECO:0000256" key="1">
    <source>
        <dbReference type="ARBA" id="ARBA00001933"/>
    </source>
</evidence>
<evidence type="ECO:0000256" key="9">
    <source>
        <dbReference type="ARBA" id="ARBA00047412"/>
    </source>
</evidence>
<evidence type="ECO:0000256" key="6">
    <source>
        <dbReference type="ARBA" id="ARBA00025708"/>
    </source>
</evidence>
<dbReference type="GO" id="GO:0004021">
    <property type="term" value="F:L-alanine:2-oxoglutarate aminotransferase activity"/>
    <property type="evidence" value="ECO:0007669"/>
    <property type="project" value="UniProtKB-EC"/>
</dbReference>
<comment type="pathway">
    <text evidence="6">Amino-acid degradation; L-alanine degradation via transaminase pathway; pyruvate from L-alanine: step 1/1.</text>
</comment>
<dbReference type="InterPro" id="IPR015424">
    <property type="entry name" value="PyrdxlP-dep_Trfase"/>
</dbReference>
<comment type="similarity">
    <text evidence="7">Belongs to the class-I pyridoxal-phosphate-dependent aminotransferase family. Alanine aminotransferase subfamily.</text>
</comment>
<dbReference type="EMBL" id="BGPR01003083">
    <property type="protein sequence ID" value="GBM83465.1"/>
    <property type="molecule type" value="Genomic_DNA"/>
</dbReference>
<organism evidence="10 11">
    <name type="scientific">Araneus ventricosus</name>
    <name type="common">Orbweaver spider</name>
    <name type="synonym">Epeira ventricosa</name>
    <dbReference type="NCBI Taxonomy" id="182803"/>
    <lineage>
        <taxon>Eukaryota</taxon>
        <taxon>Metazoa</taxon>
        <taxon>Ecdysozoa</taxon>
        <taxon>Arthropoda</taxon>
        <taxon>Chelicerata</taxon>
        <taxon>Arachnida</taxon>
        <taxon>Araneae</taxon>
        <taxon>Araneomorphae</taxon>
        <taxon>Entelegynae</taxon>
        <taxon>Araneoidea</taxon>
        <taxon>Araneidae</taxon>
        <taxon>Araneus</taxon>
    </lineage>
</organism>
<comment type="catalytic activity">
    <reaction evidence="9">
        <text>L-alanine + 2-oxoglutarate = pyruvate + L-glutamate</text>
        <dbReference type="Rhea" id="RHEA:19453"/>
        <dbReference type="ChEBI" id="CHEBI:15361"/>
        <dbReference type="ChEBI" id="CHEBI:16810"/>
        <dbReference type="ChEBI" id="CHEBI:29985"/>
        <dbReference type="ChEBI" id="CHEBI:57972"/>
        <dbReference type="EC" id="2.6.1.2"/>
    </reaction>
</comment>
<comment type="cofactor">
    <cofactor evidence="1">
        <name>pyridoxal 5'-phosphate</name>
        <dbReference type="ChEBI" id="CHEBI:597326"/>
    </cofactor>
</comment>
<keyword evidence="3 10" id="KW-0032">Aminotransferase</keyword>
<name>A0A4Y2J0Q1_ARAVE</name>
<keyword evidence="5" id="KW-0663">Pyridoxal phosphate</keyword>
<evidence type="ECO:0000313" key="10">
    <source>
        <dbReference type="EMBL" id="GBM83465.1"/>
    </source>
</evidence>
<sequence length="207" mass="23093">MGLSNSRTTASLTEGVEIEEKIITLENMNPNFKNMEYAVRGPLSIRTSEIEKELKQGVKKPFNEVIRANIGDCQAMGQKPVTFIRQVLTLCTYPALMTDDRFPDDVKERARNIINACGGNSSSVYTESTGLEIVKRHVAQYIERRDGFPADYSDIMLRTGATEGVKNVFSLLNHSTNCKRPGVMIPIPQYPLYSATIAENGMQQVIL</sequence>
<evidence type="ECO:0000256" key="3">
    <source>
        <dbReference type="ARBA" id="ARBA00022576"/>
    </source>
</evidence>
<dbReference type="Gene3D" id="1.10.287.1970">
    <property type="match status" value="1"/>
</dbReference>